<dbReference type="Proteomes" id="UP000327085">
    <property type="component" value="Chromosome 2"/>
</dbReference>
<evidence type="ECO:0000313" key="2">
    <source>
        <dbReference type="EMBL" id="VVA20572.1"/>
    </source>
</evidence>
<reference evidence="1 4" key="3">
    <citation type="journal article" date="2022" name="G3 (Bethesda)">
        <title>Whole-genome sequence and methylome profiling of the almond [Prunus dulcis (Mill.) D.A. Webb] cultivar 'Nonpareil'.</title>
        <authorList>
            <person name="D'Amico-Willman K.M."/>
            <person name="Ouma W.Z."/>
            <person name="Meulia T."/>
            <person name="Sideli G.M."/>
            <person name="Gradziel T.M."/>
            <person name="Fresnedo-Ramirez J."/>
        </authorList>
    </citation>
    <scope>NUCLEOTIDE SEQUENCE [LARGE SCALE GENOMIC DNA]</scope>
    <source>
        <strain evidence="1">Clone GOH B32 T37-40</strain>
    </source>
</reference>
<dbReference type="AlphaFoldDB" id="A0A5E4EYS4"/>
<protein>
    <submittedName>
        <fullName evidence="2">PREDICTED: PRUPE_6G158100</fullName>
    </submittedName>
</protein>
<organism evidence="2 3">
    <name type="scientific">Prunus dulcis</name>
    <name type="common">Almond</name>
    <name type="synonym">Amygdalus dulcis</name>
    <dbReference type="NCBI Taxonomy" id="3755"/>
    <lineage>
        <taxon>Eukaryota</taxon>
        <taxon>Viridiplantae</taxon>
        <taxon>Streptophyta</taxon>
        <taxon>Embryophyta</taxon>
        <taxon>Tracheophyta</taxon>
        <taxon>Spermatophyta</taxon>
        <taxon>Magnoliopsida</taxon>
        <taxon>eudicotyledons</taxon>
        <taxon>Gunneridae</taxon>
        <taxon>Pentapetalae</taxon>
        <taxon>rosids</taxon>
        <taxon>fabids</taxon>
        <taxon>Rosales</taxon>
        <taxon>Rosaceae</taxon>
        <taxon>Amygdaloideae</taxon>
        <taxon>Amygdaleae</taxon>
        <taxon>Prunus</taxon>
    </lineage>
</organism>
<accession>A0A5E4EYS4</accession>
<keyword evidence="4" id="KW-1185">Reference proteome</keyword>
<evidence type="ECO:0000313" key="3">
    <source>
        <dbReference type="Proteomes" id="UP000327085"/>
    </source>
</evidence>
<reference evidence="3" key="2">
    <citation type="journal article" date="2020" name="Plant J.">
        <title>Transposons played a major role in the diversification between the closely related almond and peach genomes: results from the almond genome sequence.</title>
        <authorList>
            <person name="Alioto T."/>
            <person name="Alexiou K.G."/>
            <person name="Bardil A."/>
            <person name="Barteri F."/>
            <person name="Castanera R."/>
            <person name="Cruz F."/>
            <person name="Dhingra A."/>
            <person name="Duval H."/>
            <person name="Fernandez I Marti A."/>
            <person name="Frias L."/>
            <person name="Galan B."/>
            <person name="Garcia J.L."/>
            <person name="Howad W."/>
            <person name="Gomez-Garrido J."/>
            <person name="Gut M."/>
            <person name="Julca I."/>
            <person name="Morata J."/>
            <person name="Puigdomenech P."/>
            <person name="Ribeca P."/>
            <person name="Rubio Cabetas M.J."/>
            <person name="Vlasova A."/>
            <person name="Wirthensohn M."/>
            <person name="Garcia-Mas J."/>
            <person name="Gabaldon T."/>
            <person name="Casacuberta J.M."/>
            <person name="Arus P."/>
        </authorList>
    </citation>
    <scope>NUCLEOTIDE SEQUENCE [LARGE SCALE GENOMIC DNA]</scope>
    <source>
        <strain evidence="3">cv. Texas</strain>
    </source>
</reference>
<dbReference type="Gramene" id="VVA20572">
    <property type="protein sequence ID" value="VVA20572"/>
    <property type="gene ID" value="Prudul26B001159"/>
</dbReference>
<dbReference type="Proteomes" id="UP001054821">
    <property type="component" value="Chromosome 2"/>
</dbReference>
<reference evidence="2" key="1">
    <citation type="submission" date="2019-07" db="EMBL/GenBank/DDBJ databases">
        <authorList>
            <person name="Alioto T."/>
            <person name="Alioto T."/>
            <person name="Gomez Garrido J."/>
        </authorList>
    </citation>
    <scope>NUCLEOTIDE SEQUENCE</scope>
</reference>
<dbReference type="InParanoid" id="A0A5E4EYS4"/>
<proteinExistence type="predicted"/>
<gene>
    <name evidence="2" type="ORF">ALMOND_2B001159</name>
    <name evidence="1" type="ORF">L3X38_012278</name>
</gene>
<dbReference type="EMBL" id="CABIKO010000045">
    <property type="protein sequence ID" value="VVA20572.1"/>
    <property type="molecule type" value="Genomic_DNA"/>
</dbReference>
<name>A0A5E4EYS4_PRUDU</name>
<sequence>MGLVKVVKSKENVYAVTMEDEAIASRLLEGNPWFVKGHVFTLKQWPLYCSTDNIEANRATFWIQAHGYQVMEGQKIHFKYEGLRNFSFVYGKLGNSRGCQRPPNPSFTVDGWGFGEEMRTLVISKASTSLFPSHQRKKSRHYWDNLRRKWEREGGTAVQSHPLATTRSVSTSQSADLFLGTRSTVTSTCEKDIVNQEKVSTNPVKGTKRAKITVSPGRGNSLKLLNRG</sequence>
<dbReference type="EMBL" id="JAJFAZ020000002">
    <property type="protein sequence ID" value="KAI5344401.1"/>
    <property type="molecule type" value="Genomic_DNA"/>
</dbReference>
<evidence type="ECO:0000313" key="1">
    <source>
        <dbReference type="EMBL" id="KAI5344401.1"/>
    </source>
</evidence>
<evidence type="ECO:0000313" key="4">
    <source>
        <dbReference type="Proteomes" id="UP001054821"/>
    </source>
</evidence>